<dbReference type="Pfam" id="PF11845">
    <property type="entry name" value="Tll0287-like"/>
    <property type="match status" value="1"/>
</dbReference>
<dbReference type="AlphaFoldDB" id="A0A7T4URV9"/>
<accession>A0A7T4URV9</accession>
<evidence type="ECO:0000256" key="1">
    <source>
        <dbReference type="SAM" id="SignalP"/>
    </source>
</evidence>
<reference evidence="3 4" key="1">
    <citation type="submission" date="2020-12" db="EMBL/GenBank/DDBJ databases">
        <authorList>
            <person name="Shan Y."/>
        </authorList>
    </citation>
    <scope>NUCLEOTIDE SEQUENCE [LARGE SCALE GENOMIC DNA]</scope>
    <source>
        <strain evidence="4">csc3.9</strain>
    </source>
</reference>
<evidence type="ECO:0000259" key="2">
    <source>
        <dbReference type="Pfam" id="PF11845"/>
    </source>
</evidence>
<keyword evidence="4" id="KW-1185">Reference proteome</keyword>
<dbReference type="KEGG" id="snan:I6N98_02745"/>
<feature type="domain" description="Tll0287-like" evidence="2">
    <location>
        <begin position="53"/>
        <end position="187"/>
    </location>
</feature>
<evidence type="ECO:0000313" key="4">
    <source>
        <dbReference type="Proteomes" id="UP000596063"/>
    </source>
</evidence>
<organism evidence="3 4">
    <name type="scientific">Spongiibacter nanhainus</name>
    <dbReference type="NCBI Taxonomy" id="2794344"/>
    <lineage>
        <taxon>Bacteria</taxon>
        <taxon>Pseudomonadati</taxon>
        <taxon>Pseudomonadota</taxon>
        <taxon>Gammaproteobacteria</taxon>
        <taxon>Cellvibrionales</taxon>
        <taxon>Spongiibacteraceae</taxon>
        <taxon>Spongiibacter</taxon>
    </lineage>
</organism>
<dbReference type="RefSeq" id="WP_198570289.1">
    <property type="nucleotide sequence ID" value="NZ_CP066167.1"/>
</dbReference>
<evidence type="ECO:0000313" key="3">
    <source>
        <dbReference type="EMBL" id="QQD18800.1"/>
    </source>
</evidence>
<sequence length="191" mass="20023">MARTFSALLAAALVAAPIATGIATASEDDHLAQSRAIAMRFGGELKGHLQKAMASGGPVAAISVCKDTAPAIARQLSQEFNAAVNRVSLKPRNPNGAPDPWQQRVLEQFDQQNADGVPVAALERLDTADDGSARYLKAIPAQAMCLMCLGEQLAPEVAAALQEHYPDDVAVGYQAGEIRGAFSIDWPASGE</sequence>
<protein>
    <submittedName>
        <fullName evidence="3">DUF3365 domain-containing protein</fullName>
    </submittedName>
</protein>
<name>A0A7T4URV9_9GAMM</name>
<keyword evidence="1" id="KW-0732">Signal</keyword>
<gene>
    <name evidence="3" type="ORF">I6N98_02745</name>
</gene>
<feature type="chain" id="PRO_5032644234" evidence="1">
    <location>
        <begin position="26"/>
        <end position="191"/>
    </location>
</feature>
<dbReference type="InterPro" id="IPR021796">
    <property type="entry name" value="Tll0287-like_dom"/>
</dbReference>
<feature type="signal peptide" evidence="1">
    <location>
        <begin position="1"/>
        <end position="25"/>
    </location>
</feature>
<dbReference type="Proteomes" id="UP000596063">
    <property type="component" value="Chromosome"/>
</dbReference>
<dbReference type="EMBL" id="CP066167">
    <property type="protein sequence ID" value="QQD18800.1"/>
    <property type="molecule type" value="Genomic_DNA"/>
</dbReference>
<proteinExistence type="predicted"/>